<evidence type="ECO:0000313" key="2">
    <source>
        <dbReference type="Proteomes" id="UP001165960"/>
    </source>
</evidence>
<accession>A0ACC2UDY3</accession>
<sequence>MSSTTLAVRLKLPRPVYHILPLQFAEQYCNTSVRGMLNLYLQTKSKLGPEEARAQVHVVGALIYFAPLAGGIVADLAVGSFYAACLFVAVLVGGMGGLTLVSYSENHISINMLVLAILSLGLGALKPCLTALASHQIEIDLFPNPFNNTMDKYFRNAFMISNAGILSAALLTPILASLACHQGSCYPLGFGVAAILLLVTCVIFLAGWPRFVKMYTARTINGTKQKWGELFQDKHVGEDILKLLRFFVMCLPLSFFWMLYDQATTAWQMQYENMSHSWLGFDVRTELMANVGGIFLLVMIPILTYIVDPLLLRIGFRLHGVPRMGVAFLVLIASFGVSMAVQTQSFGVGVVENGRVVGCVDCLSGAWQLPQWFLHALAEALLGTATPEFAHCQGGKRFRTLGPGLLYLTNAFGNLLVFVLDRHFFHGMDYIPRMGYYLGVATIANLTMMLMYVLWFKPLHQLSPLLSKDISSSSYSTQTLYID</sequence>
<name>A0ACC2UDY3_9FUNG</name>
<dbReference type="Proteomes" id="UP001165960">
    <property type="component" value="Unassembled WGS sequence"/>
</dbReference>
<proteinExistence type="predicted"/>
<evidence type="ECO:0000313" key="1">
    <source>
        <dbReference type="EMBL" id="KAJ9085114.1"/>
    </source>
</evidence>
<reference evidence="1" key="1">
    <citation type="submission" date="2022-04" db="EMBL/GenBank/DDBJ databases">
        <title>Genome of the entomopathogenic fungus Entomophthora muscae.</title>
        <authorList>
            <person name="Elya C."/>
            <person name="Lovett B.R."/>
            <person name="Lee E."/>
            <person name="Macias A.M."/>
            <person name="Hajek A.E."/>
            <person name="De Bivort B.L."/>
            <person name="Kasson M.T."/>
            <person name="De Fine Licht H.H."/>
            <person name="Stajich J.E."/>
        </authorList>
    </citation>
    <scope>NUCLEOTIDE SEQUENCE</scope>
    <source>
        <strain evidence="1">Berkeley</strain>
    </source>
</reference>
<protein>
    <submittedName>
        <fullName evidence="1">Uncharacterized protein</fullName>
    </submittedName>
</protein>
<dbReference type="EMBL" id="QTSX02000781">
    <property type="protein sequence ID" value="KAJ9085114.1"/>
    <property type="molecule type" value="Genomic_DNA"/>
</dbReference>
<keyword evidence="2" id="KW-1185">Reference proteome</keyword>
<organism evidence="1 2">
    <name type="scientific">Entomophthora muscae</name>
    <dbReference type="NCBI Taxonomy" id="34485"/>
    <lineage>
        <taxon>Eukaryota</taxon>
        <taxon>Fungi</taxon>
        <taxon>Fungi incertae sedis</taxon>
        <taxon>Zoopagomycota</taxon>
        <taxon>Entomophthoromycotina</taxon>
        <taxon>Entomophthoromycetes</taxon>
        <taxon>Entomophthorales</taxon>
        <taxon>Entomophthoraceae</taxon>
        <taxon>Entomophthora</taxon>
    </lineage>
</organism>
<comment type="caution">
    <text evidence="1">The sequence shown here is derived from an EMBL/GenBank/DDBJ whole genome shotgun (WGS) entry which is preliminary data.</text>
</comment>
<gene>
    <name evidence="1" type="ORF">DSO57_1017114</name>
</gene>